<name>F5YIC4_TREPZ</name>
<dbReference type="STRING" id="545694.TREPR_3549"/>
<dbReference type="AlphaFoldDB" id="F5YIC4"/>
<dbReference type="EMBL" id="CP001843">
    <property type="protein sequence ID" value="AEF85813.1"/>
    <property type="molecule type" value="Genomic_DNA"/>
</dbReference>
<dbReference type="HOGENOM" id="CLU_2371897_0_0_12"/>
<sequence length="95" mass="10576">MDLNEGVIRYLQSTDEAPLNERGVHESLIYFNPAHPELSLGDPSLVWTQARYPSFPGEMASAFSDDGERYRAFGGGRVVRLRALAAPIQKINQGR</sequence>
<proteinExistence type="predicted"/>
<dbReference type="KEGG" id="tpi:TREPR_3549"/>
<protein>
    <submittedName>
        <fullName evidence="1">Uncharacterized protein</fullName>
    </submittedName>
</protein>
<evidence type="ECO:0000313" key="1">
    <source>
        <dbReference type="EMBL" id="AEF85813.1"/>
    </source>
</evidence>
<reference evidence="2" key="1">
    <citation type="submission" date="2009-12" db="EMBL/GenBank/DDBJ databases">
        <title>Complete sequence of Treponema primitia strain ZAS-2.</title>
        <authorList>
            <person name="Tetu S.G."/>
            <person name="Matson E."/>
            <person name="Ren Q."/>
            <person name="Seshadri R."/>
            <person name="Elbourne L."/>
            <person name="Hassan K.A."/>
            <person name="Durkin A."/>
            <person name="Radune D."/>
            <person name="Mohamoud Y."/>
            <person name="Shay R."/>
            <person name="Jin S."/>
            <person name="Zhang X."/>
            <person name="Lucey K."/>
            <person name="Ballor N.R."/>
            <person name="Ottesen E."/>
            <person name="Rosenthal R."/>
            <person name="Allen A."/>
            <person name="Leadbetter J.R."/>
            <person name="Paulsen I.T."/>
        </authorList>
    </citation>
    <scope>NUCLEOTIDE SEQUENCE [LARGE SCALE GENOMIC DNA]</scope>
    <source>
        <strain evidence="2">ATCC BAA-887 / DSM 12427 / ZAS-2</strain>
    </source>
</reference>
<gene>
    <name evidence="1" type="ordered locus">TREPR_3549</name>
</gene>
<dbReference type="Proteomes" id="UP000009223">
    <property type="component" value="Chromosome"/>
</dbReference>
<accession>F5YIC4</accession>
<keyword evidence="2" id="KW-1185">Reference proteome</keyword>
<dbReference type="eggNOG" id="ENOG5031CHX">
    <property type="taxonomic scope" value="Bacteria"/>
</dbReference>
<evidence type="ECO:0000313" key="2">
    <source>
        <dbReference type="Proteomes" id="UP000009223"/>
    </source>
</evidence>
<reference evidence="1 2" key="2">
    <citation type="journal article" date="2011" name="ISME J.">
        <title>RNA-seq reveals cooperative metabolic interactions between two termite-gut spirochete species in co-culture.</title>
        <authorList>
            <person name="Rosenthal A.Z."/>
            <person name="Matson E.G."/>
            <person name="Eldar A."/>
            <person name="Leadbetter J.R."/>
        </authorList>
    </citation>
    <scope>NUCLEOTIDE SEQUENCE [LARGE SCALE GENOMIC DNA]</scope>
    <source>
        <strain evidence="2">ATCC BAA-887 / DSM 12427 / ZAS-2</strain>
    </source>
</reference>
<organism evidence="1 2">
    <name type="scientific">Treponema primitia (strain ATCC BAA-887 / DSM 12427 / ZAS-2)</name>
    <dbReference type="NCBI Taxonomy" id="545694"/>
    <lineage>
        <taxon>Bacteria</taxon>
        <taxon>Pseudomonadati</taxon>
        <taxon>Spirochaetota</taxon>
        <taxon>Spirochaetia</taxon>
        <taxon>Spirochaetales</taxon>
        <taxon>Treponemataceae</taxon>
        <taxon>Treponema</taxon>
    </lineage>
</organism>